<dbReference type="Pfam" id="PF00977">
    <property type="entry name" value="His_biosynth"/>
    <property type="match status" value="1"/>
</dbReference>
<dbReference type="GO" id="GO:0000162">
    <property type="term" value="P:L-tryptophan biosynthetic process"/>
    <property type="evidence" value="ECO:0007669"/>
    <property type="project" value="TreeGrafter"/>
</dbReference>
<dbReference type="CDD" id="cd04732">
    <property type="entry name" value="HisA"/>
    <property type="match status" value="1"/>
</dbReference>
<evidence type="ECO:0000256" key="1">
    <source>
        <dbReference type="ARBA" id="ARBA00000901"/>
    </source>
</evidence>
<sequence length="233" mass="25842">MKIVPAIDLIDGENVRLKQGDYDQKSLMKRSPQDTIDFYTQYEQVVRIHVIDLIGAKEQKALESSMVEKLKQKTDIPLEIGGGLRSMEVIDDYAEMGIDYFILGTQAIMDVSFLAEAAAKYPGRVFVGIDAKGEEIYIDGWTKASGRQINEYVKEVEELPLAGIIYTDIAKDGMESGPNVERTGELQKITKHKVVASGGVRGQEDLTRLEEAGIQEAIVGKAAHEESFWEGLS</sequence>
<dbReference type="SUPFAM" id="SSF51366">
    <property type="entry name" value="Ribulose-phoshate binding barrel"/>
    <property type="match status" value="1"/>
</dbReference>
<keyword evidence="7 9" id="KW-0368">Histidine biosynthesis</keyword>
<accession>A0AA43UC72</accession>
<dbReference type="InterPro" id="IPR023016">
    <property type="entry name" value="HisA/PriA"/>
</dbReference>
<evidence type="ECO:0000256" key="6">
    <source>
        <dbReference type="ARBA" id="ARBA00022605"/>
    </source>
</evidence>
<evidence type="ECO:0000256" key="8">
    <source>
        <dbReference type="ARBA" id="ARBA00023235"/>
    </source>
</evidence>
<dbReference type="Proteomes" id="UP001171751">
    <property type="component" value="Unassembled WGS sequence"/>
</dbReference>
<dbReference type="InterPro" id="IPR011060">
    <property type="entry name" value="RibuloseP-bd_barrel"/>
</dbReference>
<comment type="pathway">
    <text evidence="3 9">Amino-acid biosynthesis; L-histidine biosynthesis; L-histidine from 5-phospho-alpha-D-ribose 1-diphosphate: step 4/9.</text>
</comment>
<evidence type="ECO:0000256" key="10">
    <source>
        <dbReference type="RuleBase" id="RU003657"/>
    </source>
</evidence>
<dbReference type="GO" id="GO:0003949">
    <property type="term" value="F:1-(5-phosphoribosyl)-5-[(5-phosphoribosylamino)methylideneamino]imidazole-4-carboxamide isomerase activity"/>
    <property type="evidence" value="ECO:0007669"/>
    <property type="project" value="UniProtKB-UniRule"/>
</dbReference>
<dbReference type="EMBL" id="JAUNQW010000008">
    <property type="protein sequence ID" value="MDO5457283.1"/>
    <property type="molecule type" value="Genomic_DNA"/>
</dbReference>
<keyword evidence="8 9" id="KW-0413">Isomerase</keyword>
<keyword evidence="6 9" id="KW-0028">Amino-acid biosynthesis</keyword>
<evidence type="ECO:0000256" key="3">
    <source>
        <dbReference type="ARBA" id="ARBA00005133"/>
    </source>
</evidence>
<organism evidence="11 12">
    <name type="scientific">Atopococcus tabaci</name>
    <dbReference type="NCBI Taxonomy" id="269774"/>
    <lineage>
        <taxon>Bacteria</taxon>
        <taxon>Bacillati</taxon>
        <taxon>Bacillota</taxon>
        <taxon>Bacilli</taxon>
        <taxon>Lactobacillales</taxon>
        <taxon>Carnobacteriaceae</taxon>
        <taxon>Atopococcus</taxon>
    </lineage>
</organism>
<evidence type="ECO:0000256" key="4">
    <source>
        <dbReference type="ARBA" id="ARBA00009667"/>
    </source>
</evidence>
<dbReference type="InterPro" id="IPR006062">
    <property type="entry name" value="His_biosynth"/>
</dbReference>
<dbReference type="PANTHER" id="PTHR43090">
    <property type="entry name" value="1-(5-PHOSPHORIBOSYL)-5-[(5-PHOSPHORIBOSYLAMINO)METHYLIDENEAMINO] IMIDAZOLE-4-CARBOXAMIDE ISOMERASE"/>
    <property type="match status" value="1"/>
</dbReference>
<keyword evidence="12" id="KW-1185">Reference proteome</keyword>
<name>A0AA43UC72_9LACT</name>
<dbReference type="GO" id="GO:0000105">
    <property type="term" value="P:L-histidine biosynthetic process"/>
    <property type="evidence" value="ECO:0007669"/>
    <property type="project" value="UniProtKB-UniRule"/>
</dbReference>
<dbReference type="AlphaFoldDB" id="A0AA43UC72"/>
<evidence type="ECO:0000256" key="2">
    <source>
        <dbReference type="ARBA" id="ARBA00004496"/>
    </source>
</evidence>
<dbReference type="Gene3D" id="3.20.20.70">
    <property type="entry name" value="Aldolase class I"/>
    <property type="match status" value="1"/>
</dbReference>
<evidence type="ECO:0000256" key="7">
    <source>
        <dbReference type="ARBA" id="ARBA00023102"/>
    </source>
</evidence>
<comment type="subcellular location">
    <subcellularLocation>
        <location evidence="2 9">Cytoplasm</location>
    </subcellularLocation>
</comment>
<evidence type="ECO:0000256" key="9">
    <source>
        <dbReference type="HAMAP-Rule" id="MF_01014"/>
    </source>
</evidence>
<dbReference type="HAMAP" id="MF_01014">
    <property type="entry name" value="HisA"/>
    <property type="match status" value="1"/>
</dbReference>
<feature type="active site" description="Proton acceptor" evidence="9">
    <location>
        <position position="8"/>
    </location>
</feature>
<evidence type="ECO:0000313" key="11">
    <source>
        <dbReference type="EMBL" id="MDO5457283.1"/>
    </source>
</evidence>
<dbReference type="GO" id="GO:0005737">
    <property type="term" value="C:cytoplasm"/>
    <property type="evidence" value="ECO:0007669"/>
    <property type="project" value="UniProtKB-SubCell"/>
</dbReference>
<gene>
    <name evidence="9" type="primary">hisA</name>
    <name evidence="11" type="ORF">Q4F26_02975</name>
</gene>
<dbReference type="FunFam" id="3.20.20.70:FF:000009">
    <property type="entry name" value="1-(5-phosphoribosyl)-5-[(5-phosphoribosylamino)methylideneamino] imidazole-4-carboxamide isomerase"/>
    <property type="match status" value="1"/>
</dbReference>
<evidence type="ECO:0000313" key="12">
    <source>
        <dbReference type="Proteomes" id="UP001171751"/>
    </source>
</evidence>
<evidence type="ECO:0000256" key="5">
    <source>
        <dbReference type="ARBA" id="ARBA00022490"/>
    </source>
</evidence>
<dbReference type="PANTHER" id="PTHR43090:SF2">
    <property type="entry name" value="1-(5-PHOSPHORIBOSYL)-5-[(5-PHOSPHORIBOSYLAMINO)METHYLIDENEAMINO] IMIDAZOLE-4-CARBOXAMIDE ISOMERASE"/>
    <property type="match status" value="1"/>
</dbReference>
<proteinExistence type="inferred from homology"/>
<dbReference type="InterPro" id="IPR013785">
    <property type="entry name" value="Aldolase_TIM"/>
</dbReference>
<reference evidence="11" key="1">
    <citation type="submission" date="2023-07" db="EMBL/GenBank/DDBJ databases">
        <title>Between Cages and Wild: Unraveling the Impact of Captivity on Animal Microbiomes and Antimicrobial Resistance.</title>
        <authorList>
            <person name="Schmartz G.P."/>
            <person name="Rehner J."/>
            <person name="Schuff M.J."/>
            <person name="Becker S.L."/>
            <person name="Kravczyk M."/>
            <person name="Gurevich A."/>
            <person name="Francke R."/>
            <person name="Mueller R."/>
            <person name="Keller V."/>
            <person name="Keller A."/>
        </authorList>
    </citation>
    <scope>NUCLEOTIDE SEQUENCE</scope>
    <source>
        <strain evidence="11">S39M_St_73</strain>
    </source>
</reference>
<feature type="active site" description="Proton donor" evidence="9">
    <location>
        <position position="130"/>
    </location>
</feature>
<protein>
    <recommendedName>
        <fullName evidence="9">1-(5-phosphoribosyl)-5-[(5-phosphoribosylamino)methylideneamino] imidazole-4-carboxamide isomerase</fullName>
        <ecNumber evidence="9">5.3.1.16</ecNumber>
    </recommendedName>
    <alternativeName>
        <fullName evidence="9">Phosphoribosylformimino-5-aminoimidazole carboxamide ribotide isomerase</fullName>
    </alternativeName>
</protein>
<comment type="caution">
    <text evidence="11">The sequence shown here is derived from an EMBL/GenBank/DDBJ whole genome shotgun (WGS) entry which is preliminary data.</text>
</comment>
<comment type="similarity">
    <text evidence="4 9 10">Belongs to the HisA/HisF family.</text>
</comment>
<keyword evidence="5 9" id="KW-0963">Cytoplasm</keyword>
<dbReference type="InterPro" id="IPR044524">
    <property type="entry name" value="Isoase_HisA-like"/>
</dbReference>
<comment type="catalytic activity">
    <reaction evidence="1 9">
        <text>1-(5-phospho-beta-D-ribosyl)-5-[(5-phospho-beta-D-ribosylamino)methylideneamino]imidazole-4-carboxamide = 5-[(5-phospho-1-deoxy-D-ribulos-1-ylimino)methylamino]-1-(5-phospho-beta-D-ribosyl)imidazole-4-carboxamide</text>
        <dbReference type="Rhea" id="RHEA:15469"/>
        <dbReference type="ChEBI" id="CHEBI:58435"/>
        <dbReference type="ChEBI" id="CHEBI:58525"/>
        <dbReference type="EC" id="5.3.1.16"/>
    </reaction>
</comment>
<dbReference type="EC" id="5.3.1.16" evidence="9"/>